<accession>A0ABS4KRB0</accession>
<dbReference type="Proteomes" id="UP001519307">
    <property type="component" value="Unassembled WGS sequence"/>
</dbReference>
<protein>
    <submittedName>
        <fullName evidence="2">Uncharacterized protein</fullName>
    </submittedName>
</protein>
<organism evidence="2 3">
    <name type="scientific">Clostridium algifaecis</name>
    <dbReference type="NCBI Taxonomy" id="1472040"/>
    <lineage>
        <taxon>Bacteria</taxon>
        <taxon>Bacillati</taxon>
        <taxon>Bacillota</taxon>
        <taxon>Clostridia</taxon>
        <taxon>Eubacteriales</taxon>
        <taxon>Clostridiaceae</taxon>
        <taxon>Clostridium</taxon>
    </lineage>
</organism>
<dbReference type="InterPro" id="IPR009636">
    <property type="entry name" value="SCAF"/>
</dbReference>
<proteinExistence type="predicted"/>
<evidence type="ECO:0000313" key="3">
    <source>
        <dbReference type="Proteomes" id="UP001519307"/>
    </source>
</evidence>
<name>A0ABS4KRB0_9CLOT</name>
<evidence type="ECO:0000313" key="2">
    <source>
        <dbReference type="EMBL" id="MBP2032573.1"/>
    </source>
</evidence>
<comment type="caution">
    <text evidence="2">The sequence shown here is derived from an EMBL/GenBank/DDBJ whole genome shotgun (WGS) entry which is preliminary data.</text>
</comment>
<dbReference type="EMBL" id="JAGGLM010000005">
    <property type="protein sequence ID" value="MBP2032573.1"/>
    <property type="molecule type" value="Genomic_DNA"/>
</dbReference>
<reference evidence="2 3" key="1">
    <citation type="submission" date="2021-03" db="EMBL/GenBank/DDBJ databases">
        <title>Genomic Encyclopedia of Type Strains, Phase IV (KMG-IV): sequencing the most valuable type-strain genomes for metagenomic binning, comparative biology and taxonomic classification.</title>
        <authorList>
            <person name="Goeker M."/>
        </authorList>
    </citation>
    <scope>NUCLEOTIDE SEQUENCE [LARGE SCALE GENOMIC DNA]</scope>
    <source>
        <strain evidence="2 3">DSM 28783</strain>
    </source>
</reference>
<evidence type="ECO:0000256" key="1">
    <source>
        <dbReference type="SAM" id="Coils"/>
    </source>
</evidence>
<dbReference type="Pfam" id="PF06810">
    <property type="entry name" value="Phage_scaffold"/>
    <property type="match status" value="1"/>
</dbReference>
<keyword evidence="1" id="KW-0175">Coiled coil</keyword>
<gene>
    <name evidence="2" type="ORF">J2Z42_001245</name>
</gene>
<keyword evidence="3" id="KW-1185">Reference proteome</keyword>
<sequence>MRKEDDIMPKLNEIVGEEAYKAIPDGVRNKYKDIDFVDSTGYVEKSELDTANKTIKQYKKDIAKRDTDLTDLQGKIKDNEDLNNEIEKLKKENKKAMRCGMRQESRK</sequence>
<feature type="coiled-coil region" evidence="1">
    <location>
        <begin position="69"/>
        <end position="99"/>
    </location>
</feature>